<protein>
    <recommendedName>
        <fullName evidence="1">CID domain-containing protein</fullName>
    </recommendedName>
</protein>
<keyword evidence="3" id="KW-1185">Reference proteome</keyword>
<dbReference type="STRING" id="1109443.G4THE2"/>
<dbReference type="InterPro" id="IPR006569">
    <property type="entry name" value="CID_dom"/>
</dbReference>
<dbReference type="SUPFAM" id="SSF48464">
    <property type="entry name" value="ENTH/VHS domain"/>
    <property type="match status" value="1"/>
</dbReference>
<feature type="domain" description="CID" evidence="1">
    <location>
        <begin position="1"/>
        <end position="153"/>
    </location>
</feature>
<dbReference type="HOGENOM" id="CLU_115957_0_0_1"/>
<dbReference type="OMA" id="NCATFIV"/>
<comment type="caution">
    <text evidence="2">The sequence shown here is derived from an EMBL/GenBank/DDBJ whole genome shotgun (WGS) entry which is preliminary data.</text>
</comment>
<accession>G4THE2</accession>
<evidence type="ECO:0000259" key="1">
    <source>
        <dbReference type="PROSITE" id="PS51391"/>
    </source>
</evidence>
<proteinExistence type="predicted"/>
<dbReference type="eggNOG" id="KOG0132">
    <property type="taxonomic scope" value="Eukaryota"/>
</dbReference>
<organism evidence="2 3">
    <name type="scientific">Serendipita indica (strain DSM 11827)</name>
    <name type="common">Root endophyte fungus</name>
    <name type="synonym">Piriformospora indica</name>
    <dbReference type="NCBI Taxonomy" id="1109443"/>
    <lineage>
        <taxon>Eukaryota</taxon>
        <taxon>Fungi</taxon>
        <taxon>Dikarya</taxon>
        <taxon>Basidiomycota</taxon>
        <taxon>Agaricomycotina</taxon>
        <taxon>Agaricomycetes</taxon>
        <taxon>Sebacinales</taxon>
        <taxon>Serendipitaceae</taxon>
        <taxon>Serendipita</taxon>
    </lineage>
</organism>
<dbReference type="InterPro" id="IPR008942">
    <property type="entry name" value="ENTH_VHS"/>
</dbReference>
<dbReference type="OrthoDB" id="79367at2759"/>
<reference evidence="2 3" key="1">
    <citation type="journal article" date="2011" name="PLoS Pathog.">
        <title>Endophytic Life Strategies Decoded by Genome and Transcriptome Analyses of the Mutualistic Root Symbiont Piriformospora indica.</title>
        <authorList>
            <person name="Zuccaro A."/>
            <person name="Lahrmann U."/>
            <person name="Guldener U."/>
            <person name="Langen G."/>
            <person name="Pfiffi S."/>
            <person name="Biedenkopf D."/>
            <person name="Wong P."/>
            <person name="Samans B."/>
            <person name="Grimm C."/>
            <person name="Basiewicz M."/>
            <person name="Murat C."/>
            <person name="Martin F."/>
            <person name="Kogel K.H."/>
        </authorList>
    </citation>
    <scope>NUCLEOTIDE SEQUENCE [LARGE SCALE GENOMIC DNA]</scope>
    <source>
        <strain evidence="2 3">DSM 11827</strain>
    </source>
</reference>
<name>G4THE2_SERID</name>
<sequence length="205" mass="22979">MVDFQEIEALLKEVVGGKRLSASKMTKFQEMAMKSLKHDTKLVSMLYRTHKSLPKSQKISSFYVFDALARAAKHQANKHSLAIEERPSDKPGNAGSFLFKLEGILDGLVEDMMTVGTSEANEKTRKVLEIWKKANTFPPDVLSRLLQIVDQGGQGAYLFPRCSIPHYCALSQVHSHSLSTLGRDPNLLSGFSVQQQKLRARALYR</sequence>
<dbReference type="PROSITE" id="PS51391">
    <property type="entry name" value="CID"/>
    <property type="match status" value="1"/>
</dbReference>
<gene>
    <name evidence="2" type="ORF">PIIN_04669</name>
</gene>
<dbReference type="Proteomes" id="UP000007148">
    <property type="component" value="Unassembled WGS sequence"/>
</dbReference>
<dbReference type="AlphaFoldDB" id="G4THE2"/>
<evidence type="ECO:0000313" key="3">
    <source>
        <dbReference type="Proteomes" id="UP000007148"/>
    </source>
</evidence>
<dbReference type="SMART" id="SM00582">
    <property type="entry name" value="RPR"/>
    <property type="match status" value="1"/>
</dbReference>
<dbReference type="EMBL" id="CAFZ01000093">
    <property type="protein sequence ID" value="CCA70735.1"/>
    <property type="molecule type" value="Genomic_DNA"/>
</dbReference>
<dbReference type="InParanoid" id="G4THE2"/>
<dbReference type="Pfam" id="PF04818">
    <property type="entry name" value="CID"/>
    <property type="match status" value="1"/>
</dbReference>
<evidence type="ECO:0000313" key="2">
    <source>
        <dbReference type="EMBL" id="CCA70735.1"/>
    </source>
</evidence>
<dbReference type="Gene3D" id="1.25.40.90">
    <property type="match status" value="1"/>
</dbReference>